<protein>
    <submittedName>
        <fullName evidence="1">Uncharacterized protein</fullName>
    </submittedName>
</protein>
<evidence type="ECO:0000313" key="2">
    <source>
        <dbReference type="Proteomes" id="UP001148629"/>
    </source>
</evidence>
<organism evidence="1 2">
    <name type="scientific">Fusarium decemcellulare</name>
    <dbReference type="NCBI Taxonomy" id="57161"/>
    <lineage>
        <taxon>Eukaryota</taxon>
        <taxon>Fungi</taxon>
        <taxon>Dikarya</taxon>
        <taxon>Ascomycota</taxon>
        <taxon>Pezizomycotina</taxon>
        <taxon>Sordariomycetes</taxon>
        <taxon>Hypocreomycetidae</taxon>
        <taxon>Hypocreales</taxon>
        <taxon>Nectriaceae</taxon>
        <taxon>Fusarium</taxon>
        <taxon>Fusarium decemcellulare species complex</taxon>
    </lineage>
</organism>
<sequence length="654" mass="73267">MQVPEHARKARRSNPKRGKLRTRDLPFATRLREELGFAGELATNKDFIRTFESALKNHTQSFFAREGISGANLTHWMQPEHQNVFREMAKTFLEEEGRGTLFWPDEPHPANKKGYQIVLTLMPSRLRSLLTQLFFRLNQNQRNMHKYKGRPSSSSQPAETSRQSYTTADDAQGQTAQQQGNASGTSAIINNNNSSSSSNTATAMAGLDTVNSYIHEGYSFETAIDVDGLPAFEFDPLGLEDGPRHAKYLNDPDLPPSNLHYIPRALQPTVEDQVDEYYLQPSNNVPSEQADSAPTQDPYAGPDSPEAAAPGSNGQAKRPAEDEPEQDCRRTKTPRQEQDEEPMDARAGANENNRGASPVPSQDCSALYGYLSGRPRKQTQRENYILGEDAMDRVLGPMSRERSKDLGTDGRVASTTEDLGSSDPPQPGTAADPVPETDSEAIQKQPEALPAEASPEKSDPLPVDKACMSQDSIQPQSQSQSQPQPQQGVDPGHQQGPERHQLSPEQEPQNDNSAINSPQQRHTENNPPAKQPTRAPPLNFAFTVYLTEMDPIFWRFSREFFQMSMRELVDELPLEGKDSLDRLSITVRATKWVDSHQVFMFNEEYYKSVREGYVRRISQDMRNAKQDGSRLDYEIIIKPGRPEDRNDGPFVLQI</sequence>
<dbReference type="EMBL" id="JANRMS010000767">
    <property type="protein sequence ID" value="KAJ3534664.1"/>
    <property type="molecule type" value="Genomic_DNA"/>
</dbReference>
<evidence type="ECO:0000313" key="1">
    <source>
        <dbReference type="EMBL" id="KAJ3534664.1"/>
    </source>
</evidence>
<keyword evidence="2" id="KW-1185">Reference proteome</keyword>
<reference evidence="1" key="1">
    <citation type="submission" date="2022-08" db="EMBL/GenBank/DDBJ databases">
        <title>Genome Sequence of Fusarium decemcellulare.</title>
        <authorList>
            <person name="Buettner E."/>
        </authorList>
    </citation>
    <scope>NUCLEOTIDE SEQUENCE</scope>
    <source>
        <strain evidence="1">Babe19</strain>
    </source>
</reference>
<name>A0ACC1S951_9HYPO</name>
<proteinExistence type="predicted"/>
<comment type="caution">
    <text evidence="1">The sequence shown here is derived from an EMBL/GenBank/DDBJ whole genome shotgun (WGS) entry which is preliminary data.</text>
</comment>
<dbReference type="Proteomes" id="UP001148629">
    <property type="component" value="Unassembled WGS sequence"/>
</dbReference>
<gene>
    <name evidence="1" type="ORF">NM208_g7448</name>
</gene>
<accession>A0ACC1S951</accession>